<reference evidence="3 4" key="1">
    <citation type="submission" date="2019-12" db="EMBL/GenBank/DDBJ databases">
        <title>Nitratireductor arenosus sp. nov., Isolated from sea sand, Jeju island, South Korea.</title>
        <authorList>
            <person name="Kim W."/>
        </authorList>
    </citation>
    <scope>NUCLEOTIDE SEQUENCE [LARGE SCALE GENOMIC DNA]</scope>
    <source>
        <strain evidence="3 4">CAU 1489</strain>
    </source>
</reference>
<proteinExistence type="predicted"/>
<name>A0A844QDP9_9HYPH</name>
<dbReference type="AlphaFoldDB" id="A0A844QDP9"/>
<dbReference type="EMBL" id="WPHG01000002">
    <property type="protein sequence ID" value="MVA97127.1"/>
    <property type="molecule type" value="Genomic_DNA"/>
</dbReference>
<feature type="domain" description="Cupin type-2" evidence="2">
    <location>
        <begin position="54"/>
        <end position="117"/>
    </location>
</feature>
<keyword evidence="4" id="KW-1185">Reference proteome</keyword>
<organism evidence="3 4">
    <name type="scientific">Nitratireductor arenosus</name>
    <dbReference type="NCBI Taxonomy" id="2682096"/>
    <lineage>
        <taxon>Bacteria</taxon>
        <taxon>Pseudomonadati</taxon>
        <taxon>Pseudomonadota</taxon>
        <taxon>Alphaproteobacteria</taxon>
        <taxon>Hyphomicrobiales</taxon>
        <taxon>Phyllobacteriaceae</taxon>
        <taxon>Nitratireductor</taxon>
    </lineage>
</organism>
<comment type="caution">
    <text evidence="3">The sequence shown here is derived from an EMBL/GenBank/DDBJ whole genome shotgun (WGS) entry which is preliminary data.</text>
</comment>
<dbReference type="RefSeq" id="WP_156712115.1">
    <property type="nucleotide sequence ID" value="NZ_WPHG01000002.1"/>
</dbReference>
<dbReference type="InterPro" id="IPR013096">
    <property type="entry name" value="Cupin_2"/>
</dbReference>
<evidence type="ECO:0000259" key="2">
    <source>
        <dbReference type="Pfam" id="PF07883"/>
    </source>
</evidence>
<dbReference type="SUPFAM" id="SSF51182">
    <property type="entry name" value="RmlC-like cupins"/>
    <property type="match status" value="1"/>
</dbReference>
<accession>A0A844QDP9</accession>
<evidence type="ECO:0000313" key="4">
    <source>
        <dbReference type="Proteomes" id="UP000463224"/>
    </source>
</evidence>
<evidence type="ECO:0000313" key="3">
    <source>
        <dbReference type="EMBL" id="MVA97127.1"/>
    </source>
</evidence>
<dbReference type="InterPro" id="IPR011051">
    <property type="entry name" value="RmlC_Cupin_sf"/>
</dbReference>
<dbReference type="Gene3D" id="2.60.120.10">
    <property type="entry name" value="Jelly Rolls"/>
    <property type="match status" value="1"/>
</dbReference>
<feature type="region of interest" description="Disordered" evidence="1">
    <location>
        <begin position="1"/>
        <end position="30"/>
    </location>
</feature>
<gene>
    <name evidence="3" type="ORF">GN330_07675</name>
</gene>
<sequence>MSRHDFDPKTVTPDGRPPAKARLFDGTREGPYRGSVEGEALAAQVTVLAYGNDEPGTGPVLHVHPYDEVFVVQQGRARFFVGEAVIDAGAGDTVLGPAGVPHRFVNLGPGRLQTLDIHLSPRWIQTDLE</sequence>
<protein>
    <submittedName>
        <fullName evidence="3">Cupin domain-containing protein</fullName>
    </submittedName>
</protein>
<dbReference type="Proteomes" id="UP000463224">
    <property type="component" value="Unassembled WGS sequence"/>
</dbReference>
<dbReference type="InterPro" id="IPR014710">
    <property type="entry name" value="RmlC-like_jellyroll"/>
</dbReference>
<dbReference type="Pfam" id="PF07883">
    <property type="entry name" value="Cupin_2"/>
    <property type="match status" value="1"/>
</dbReference>
<evidence type="ECO:0000256" key="1">
    <source>
        <dbReference type="SAM" id="MobiDB-lite"/>
    </source>
</evidence>